<dbReference type="InterPro" id="IPR037402">
    <property type="entry name" value="YidZ_PBP2"/>
</dbReference>
<dbReference type="RefSeq" id="WP_207915033.1">
    <property type="nucleotide sequence ID" value="NZ_SMAJ01000001.1"/>
</dbReference>
<dbReference type="Gene3D" id="3.40.190.10">
    <property type="entry name" value="Periplasmic binding protein-like II"/>
    <property type="match status" value="2"/>
</dbReference>
<comment type="similarity">
    <text evidence="1">Belongs to the LysR transcriptional regulatory family.</text>
</comment>
<evidence type="ECO:0000313" key="6">
    <source>
        <dbReference type="EMBL" id="TCT11026.1"/>
    </source>
</evidence>
<dbReference type="SUPFAM" id="SSF53850">
    <property type="entry name" value="Periplasmic binding protein-like II"/>
    <property type="match status" value="1"/>
</dbReference>
<gene>
    <name evidence="6" type="ORF">EDC26_101252</name>
</gene>
<evidence type="ECO:0000256" key="4">
    <source>
        <dbReference type="ARBA" id="ARBA00023163"/>
    </source>
</evidence>
<dbReference type="InterPro" id="IPR005119">
    <property type="entry name" value="LysR_subst-bd"/>
</dbReference>
<dbReference type="GO" id="GO:0003677">
    <property type="term" value="F:DNA binding"/>
    <property type="evidence" value="ECO:0007669"/>
    <property type="project" value="UniProtKB-KW"/>
</dbReference>
<keyword evidence="2" id="KW-0805">Transcription regulation</keyword>
<dbReference type="Gene3D" id="1.10.10.10">
    <property type="entry name" value="Winged helix-like DNA-binding domain superfamily/Winged helix DNA-binding domain"/>
    <property type="match status" value="1"/>
</dbReference>
<comment type="caution">
    <text evidence="6">The sequence shown here is derived from an EMBL/GenBank/DDBJ whole genome shotgun (WGS) entry which is preliminary data.</text>
</comment>
<dbReference type="Pfam" id="PF00126">
    <property type="entry name" value="HTH_1"/>
    <property type="match status" value="1"/>
</dbReference>
<organism evidence="6 7">
    <name type="scientific">Paralcaligenes ureilyticus</name>
    <dbReference type="NCBI Taxonomy" id="627131"/>
    <lineage>
        <taxon>Bacteria</taxon>
        <taxon>Pseudomonadati</taxon>
        <taxon>Pseudomonadota</taxon>
        <taxon>Betaproteobacteria</taxon>
        <taxon>Burkholderiales</taxon>
        <taxon>Alcaligenaceae</taxon>
        <taxon>Paralcaligenes</taxon>
    </lineage>
</organism>
<evidence type="ECO:0000313" key="7">
    <source>
        <dbReference type="Proteomes" id="UP000295525"/>
    </source>
</evidence>
<accession>A0A4R3MCA4</accession>
<dbReference type="SUPFAM" id="SSF46785">
    <property type="entry name" value="Winged helix' DNA-binding domain"/>
    <property type="match status" value="1"/>
</dbReference>
<dbReference type="PRINTS" id="PR00039">
    <property type="entry name" value="HTHLYSR"/>
</dbReference>
<dbReference type="EMBL" id="SMAJ01000001">
    <property type="protein sequence ID" value="TCT11026.1"/>
    <property type="molecule type" value="Genomic_DNA"/>
</dbReference>
<evidence type="ECO:0000256" key="3">
    <source>
        <dbReference type="ARBA" id="ARBA00023125"/>
    </source>
</evidence>
<dbReference type="AlphaFoldDB" id="A0A4R3MCA4"/>
<evidence type="ECO:0000256" key="1">
    <source>
        <dbReference type="ARBA" id="ARBA00009437"/>
    </source>
</evidence>
<dbReference type="PANTHER" id="PTHR30118">
    <property type="entry name" value="HTH-TYPE TRANSCRIPTIONAL REGULATOR LEUO-RELATED"/>
    <property type="match status" value="1"/>
</dbReference>
<evidence type="ECO:0000259" key="5">
    <source>
        <dbReference type="PROSITE" id="PS50931"/>
    </source>
</evidence>
<dbReference type="InterPro" id="IPR036390">
    <property type="entry name" value="WH_DNA-bd_sf"/>
</dbReference>
<reference evidence="6 7" key="1">
    <citation type="submission" date="2019-03" db="EMBL/GenBank/DDBJ databases">
        <title>Genomic Encyclopedia of Type Strains, Phase IV (KMG-IV): sequencing the most valuable type-strain genomes for metagenomic binning, comparative biology and taxonomic classification.</title>
        <authorList>
            <person name="Goeker M."/>
        </authorList>
    </citation>
    <scope>NUCLEOTIDE SEQUENCE [LARGE SCALE GENOMIC DNA]</scope>
    <source>
        <strain evidence="6 7">DSM 24591</strain>
    </source>
</reference>
<dbReference type="CDD" id="cd08417">
    <property type="entry name" value="PBP2_Nitroaromatics_like"/>
    <property type="match status" value="1"/>
</dbReference>
<dbReference type="InterPro" id="IPR036388">
    <property type="entry name" value="WH-like_DNA-bd_sf"/>
</dbReference>
<sequence length="306" mass="33530">MKSTDLNLLVHFDALITCKSVSQAGEALGISQPAMSSALSRLRYLFGDPLLERDGNKWTPTLRAQELHRTFQPLLHAWQRSTSPEASFNPATSAHGYTIYASDYLQYVVLPRVLPRLRAEAPNIQIQCLPPKVSGALDMLSGNYVELYIGHYPQPPDSLRARFLFEEASTCLVRKGHPALGREWNMAAYLQYQHMDASGYAGYFNTQVDAALLAQGQRRTVGIVLSSYVATPFVLATTDMVATLPSSIAQSLAAASGTAMLPAPLPLPPLSISLYWHERYQNDQAHAWLRQCIGAAFGGAGLKLAP</sequence>
<keyword evidence="3" id="KW-0238">DNA-binding</keyword>
<keyword evidence="7" id="KW-1185">Reference proteome</keyword>
<dbReference type="Pfam" id="PF03466">
    <property type="entry name" value="LysR_substrate"/>
    <property type="match status" value="1"/>
</dbReference>
<dbReference type="GO" id="GO:0003700">
    <property type="term" value="F:DNA-binding transcription factor activity"/>
    <property type="evidence" value="ECO:0007669"/>
    <property type="project" value="InterPro"/>
</dbReference>
<dbReference type="PROSITE" id="PS50931">
    <property type="entry name" value="HTH_LYSR"/>
    <property type="match status" value="1"/>
</dbReference>
<dbReference type="Proteomes" id="UP000295525">
    <property type="component" value="Unassembled WGS sequence"/>
</dbReference>
<protein>
    <submittedName>
        <fullName evidence="6">LysR family transcriptional regulator</fullName>
    </submittedName>
</protein>
<evidence type="ECO:0000256" key="2">
    <source>
        <dbReference type="ARBA" id="ARBA00023015"/>
    </source>
</evidence>
<feature type="domain" description="HTH lysR-type" evidence="5">
    <location>
        <begin position="4"/>
        <end position="61"/>
    </location>
</feature>
<dbReference type="InterPro" id="IPR050389">
    <property type="entry name" value="LysR-type_TF"/>
</dbReference>
<dbReference type="PANTHER" id="PTHR30118:SF15">
    <property type="entry name" value="TRANSCRIPTIONAL REGULATORY PROTEIN"/>
    <property type="match status" value="1"/>
</dbReference>
<proteinExistence type="inferred from homology"/>
<keyword evidence="4" id="KW-0804">Transcription</keyword>
<dbReference type="InterPro" id="IPR000847">
    <property type="entry name" value="LysR_HTH_N"/>
</dbReference>
<name>A0A4R3MCA4_9BURK</name>